<protein>
    <submittedName>
        <fullName evidence="1">Nucleobase-ascorbate transporter 8</fullName>
    </submittedName>
</protein>
<evidence type="ECO:0000313" key="1">
    <source>
        <dbReference type="EMBL" id="GER36937.1"/>
    </source>
</evidence>
<dbReference type="AlphaFoldDB" id="A0A5A7PXW3"/>
<comment type="caution">
    <text evidence="1">The sequence shown here is derived from an EMBL/GenBank/DDBJ whole genome shotgun (WGS) entry which is preliminary data.</text>
</comment>
<keyword evidence="2" id="KW-1185">Reference proteome</keyword>
<accession>A0A5A7PXW3</accession>
<dbReference type="Proteomes" id="UP000325081">
    <property type="component" value="Unassembled WGS sequence"/>
</dbReference>
<reference evidence="2" key="1">
    <citation type="journal article" date="2019" name="Curr. Biol.">
        <title>Genome Sequence of Striga asiatica Provides Insight into the Evolution of Plant Parasitism.</title>
        <authorList>
            <person name="Yoshida S."/>
            <person name="Kim S."/>
            <person name="Wafula E.K."/>
            <person name="Tanskanen J."/>
            <person name="Kim Y.M."/>
            <person name="Honaas L."/>
            <person name="Yang Z."/>
            <person name="Spallek T."/>
            <person name="Conn C.E."/>
            <person name="Ichihashi Y."/>
            <person name="Cheong K."/>
            <person name="Cui S."/>
            <person name="Der J.P."/>
            <person name="Gundlach H."/>
            <person name="Jiao Y."/>
            <person name="Hori C."/>
            <person name="Ishida J.K."/>
            <person name="Kasahara H."/>
            <person name="Kiba T."/>
            <person name="Kim M.S."/>
            <person name="Koo N."/>
            <person name="Laohavisit A."/>
            <person name="Lee Y.H."/>
            <person name="Lumba S."/>
            <person name="McCourt P."/>
            <person name="Mortimer J.C."/>
            <person name="Mutuku J.M."/>
            <person name="Nomura T."/>
            <person name="Sasaki-Sekimoto Y."/>
            <person name="Seto Y."/>
            <person name="Wang Y."/>
            <person name="Wakatake T."/>
            <person name="Sakakibara H."/>
            <person name="Demura T."/>
            <person name="Yamaguchi S."/>
            <person name="Yoneyama K."/>
            <person name="Manabe R.I."/>
            <person name="Nelson D.C."/>
            <person name="Schulman A.H."/>
            <person name="Timko M.P."/>
            <person name="dePamphilis C.W."/>
            <person name="Choi D."/>
            <person name="Shirasu K."/>
        </authorList>
    </citation>
    <scope>NUCLEOTIDE SEQUENCE [LARGE SCALE GENOMIC DNA]</scope>
    <source>
        <strain evidence="2">cv. UVA1</strain>
    </source>
</reference>
<sequence length="381" mass="41197">MSCISASKSGSNDAVFLFPSSSSSSAVAIDWLLSPRVWRLKHASTGGGGLLPPVPGKDRVNAVNWSQSVSSTIAADSAGGGDAGRSANEFRFTGKKMFTFSSEPPPPSPDSDRDRLSGLELNRRIIAAETSPLSDLLRTCDSRASPPPPPPESRRLSVEFQWFLIALSSCDLRPTVAVLGVRPEDDSVLLRRERPVLHHRRELIAPPEAARFPQSPRNRLAYQRPILRAVDINEPPEQVVLLRAPRALDLARSSVPCSHGSGNGAVGRLREKDTCRDGGVFNGGGFSFCRPLGYFFLLPALDMFDAEITLSLLEDLLSKHLSVTCHSLTNEASSGRHVYASVTQRCVPSPMRGLFGPIMCVSARSSHSLDPLRDARAPPSV</sequence>
<dbReference type="EMBL" id="BKCP01005239">
    <property type="protein sequence ID" value="GER36937.1"/>
    <property type="molecule type" value="Genomic_DNA"/>
</dbReference>
<gene>
    <name evidence="1" type="ORF">STAS_13323</name>
</gene>
<name>A0A5A7PXW3_STRAF</name>
<organism evidence="1 2">
    <name type="scientific">Striga asiatica</name>
    <name type="common">Asiatic witchweed</name>
    <name type="synonym">Buchnera asiatica</name>
    <dbReference type="NCBI Taxonomy" id="4170"/>
    <lineage>
        <taxon>Eukaryota</taxon>
        <taxon>Viridiplantae</taxon>
        <taxon>Streptophyta</taxon>
        <taxon>Embryophyta</taxon>
        <taxon>Tracheophyta</taxon>
        <taxon>Spermatophyta</taxon>
        <taxon>Magnoliopsida</taxon>
        <taxon>eudicotyledons</taxon>
        <taxon>Gunneridae</taxon>
        <taxon>Pentapetalae</taxon>
        <taxon>asterids</taxon>
        <taxon>lamiids</taxon>
        <taxon>Lamiales</taxon>
        <taxon>Orobanchaceae</taxon>
        <taxon>Buchnereae</taxon>
        <taxon>Striga</taxon>
    </lineage>
</organism>
<evidence type="ECO:0000313" key="2">
    <source>
        <dbReference type="Proteomes" id="UP000325081"/>
    </source>
</evidence>
<proteinExistence type="predicted"/>